<organism evidence="8 9">
    <name type="scientific">Thermochromatium tepidum ATCC 43061</name>
    <dbReference type="NCBI Taxonomy" id="316276"/>
    <lineage>
        <taxon>Bacteria</taxon>
        <taxon>Pseudomonadati</taxon>
        <taxon>Pseudomonadota</taxon>
        <taxon>Gammaproteobacteria</taxon>
        <taxon>Chromatiales</taxon>
        <taxon>Chromatiaceae</taxon>
        <taxon>Thermochromatium</taxon>
    </lineage>
</organism>
<dbReference type="Gene3D" id="3.40.50.2300">
    <property type="match status" value="1"/>
</dbReference>
<dbReference type="AlphaFoldDB" id="A0A6I6EC93"/>
<feature type="domain" description="Response regulatory" evidence="7">
    <location>
        <begin position="156"/>
        <end position="271"/>
    </location>
</feature>
<evidence type="ECO:0000256" key="5">
    <source>
        <dbReference type="ARBA" id="ARBA00023163"/>
    </source>
</evidence>
<evidence type="ECO:0000313" key="8">
    <source>
        <dbReference type="EMBL" id="QGU31780.1"/>
    </source>
</evidence>
<dbReference type="PANTHER" id="PTHR44591">
    <property type="entry name" value="STRESS RESPONSE REGULATOR PROTEIN 1"/>
    <property type="match status" value="1"/>
</dbReference>
<protein>
    <submittedName>
        <fullName evidence="8">Response regulator</fullName>
    </submittedName>
</protein>
<dbReference type="SMART" id="SM00448">
    <property type="entry name" value="REC"/>
    <property type="match status" value="1"/>
</dbReference>
<dbReference type="CDD" id="cd17574">
    <property type="entry name" value="REC_OmpR"/>
    <property type="match status" value="1"/>
</dbReference>
<evidence type="ECO:0000313" key="9">
    <source>
        <dbReference type="Proteomes" id="UP000426424"/>
    </source>
</evidence>
<proteinExistence type="predicted"/>
<keyword evidence="5" id="KW-0804">Transcription</keyword>
<evidence type="ECO:0000256" key="3">
    <source>
        <dbReference type="ARBA" id="ARBA00023015"/>
    </source>
</evidence>
<dbReference type="RefSeq" id="WP_153973979.1">
    <property type="nucleotide sequence ID" value="NZ_CP039268.1"/>
</dbReference>
<evidence type="ECO:0000256" key="6">
    <source>
        <dbReference type="PROSITE-ProRule" id="PRU00169"/>
    </source>
</evidence>
<keyword evidence="9" id="KW-1185">Reference proteome</keyword>
<dbReference type="InterPro" id="IPR050595">
    <property type="entry name" value="Bact_response_regulator"/>
</dbReference>
<dbReference type="GO" id="GO:0003677">
    <property type="term" value="F:DNA binding"/>
    <property type="evidence" value="ECO:0007669"/>
    <property type="project" value="UniProtKB-KW"/>
</dbReference>
<accession>A0A6I6EC93</accession>
<dbReference type="InterPro" id="IPR001789">
    <property type="entry name" value="Sig_transdc_resp-reg_receiver"/>
</dbReference>
<dbReference type="InterPro" id="IPR011006">
    <property type="entry name" value="CheY-like_superfamily"/>
</dbReference>
<feature type="modified residue" description="4-aspartylphosphate" evidence="6">
    <location>
        <position position="205"/>
    </location>
</feature>
<evidence type="ECO:0000256" key="4">
    <source>
        <dbReference type="ARBA" id="ARBA00023125"/>
    </source>
</evidence>
<gene>
    <name evidence="8" type="ORF">E6P07_01485</name>
</gene>
<dbReference type="PANTHER" id="PTHR44591:SF3">
    <property type="entry name" value="RESPONSE REGULATORY DOMAIN-CONTAINING PROTEIN"/>
    <property type="match status" value="1"/>
</dbReference>
<sequence length="272" mass="30581">MSGRDVTSRTFIVALCGFSDNERKVLGRAFSLSQIRPQRYQLWEQGQGRPHLYMVNEDLAAGAREWAALCQDLGDHDLPVIRIGISETSAEFYNGRKQIFFKRPILASRILKTLDDLVSEVYNFTPDLVIHDNVILTKSDTISKPIPPLFSGSRKRILVVDDSESVRKLIELKLTKKGYVVDFAVSGEEGLMKAGQQSYDLIFLDVMLPGISGYDVARHLKRDFRIKSPVVILTSKSSRIDKLKGALASADAYLTKPLTMDGLEQTLRRFLS</sequence>
<evidence type="ECO:0000259" key="7">
    <source>
        <dbReference type="PROSITE" id="PS50110"/>
    </source>
</evidence>
<dbReference type="SUPFAM" id="SSF52172">
    <property type="entry name" value="CheY-like"/>
    <property type="match status" value="1"/>
</dbReference>
<dbReference type="FunFam" id="3.40.50.2300:FF:000001">
    <property type="entry name" value="DNA-binding response regulator PhoB"/>
    <property type="match status" value="1"/>
</dbReference>
<keyword evidence="4" id="KW-0238">DNA-binding</keyword>
<evidence type="ECO:0000256" key="2">
    <source>
        <dbReference type="ARBA" id="ARBA00023012"/>
    </source>
</evidence>
<evidence type="ECO:0000256" key="1">
    <source>
        <dbReference type="ARBA" id="ARBA00022553"/>
    </source>
</evidence>
<dbReference type="OrthoDB" id="5700660at2"/>
<name>A0A6I6EC93_THETI</name>
<keyword evidence="2" id="KW-0902">Two-component regulatory system</keyword>
<keyword evidence="1 6" id="KW-0597">Phosphoprotein</keyword>
<dbReference type="Pfam" id="PF00072">
    <property type="entry name" value="Response_reg"/>
    <property type="match status" value="1"/>
</dbReference>
<keyword evidence="3" id="KW-0805">Transcription regulation</keyword>
<dbReference type="GO" id="GO:0000160">
    <property type="term" value="P:phosphorelay signal transduction system"/>
    <property type="evidence" value="ECO:0007669"/>
    <property type="project" value="UniProtKB-KW"/>
</dbReference>
<dbReference type="KEGG" id="ttp:E6P07_01485"/>
<reference evidence="8 9" key="1">
    <citation type="submission" date="2019-12" db="EMBL/GenBank/DDBJ databases">
        <title>The complete genome of the thermophilic, anoxygenic phototrophic gammaproteobacterium Thermochromatium tepidum.</title>
        <authorList>
            <person name="Sattley W.M."/>
            <person name="Swingley W.D."/>
            <person name="Burchell B.M."/>
            <person name="Gurbani S.A."/>
            <person name="Kujawa C.M."/>
            <person name="Nuccio D.A."/>
            <person name="Schladweiler J."/>
            <person name="Shaffer K.N."/>
            <person name="Stokes L.M."/>
            <person name="Touchman J.W."/>
            <person name="Blankenship R.E."/>
            <person name="Madigan M.T."/>
        </authorList>
    </citation>
    <scope>NUCLEOTIDE SEQUENCE [LARGE SCALE GENOMIC DNA]</scope>
    <source>
        <strain evidence="8 9">ATCC 43061</strain>
    </source>
</reference>
<dbReference type="PROSITE" id="PS50110">
    <property type="entry name" value="RESPONSE_REGULATORY"/>
    <property type="match status" value="1"/>
</dbReference>
<dbReference type="Proteomes" id="UP000426424">
    <property type="component" value="Chromosome"/>
</dbReference>
<dbReference type="EMBL" id="CP039268">
    <property type="protein sequence ID" value="QGU31780.1"/>
    <property type="molecule type" value="Genomic_DNA"/>
</dbReference>